<dbReference type="Gene3D" id="1.20.5.1930">
    <property type="match status" value="1"/>
</dbReference>
<dbReference type="Gene3D" id="3.30.565.10">
    <property type="entry name" value="Histidine kinase-like ATPase, C-terminal domain"/>
    <property type="match status" value="1"/>
</dbReference>
<evidence type="ECO:0000256" key="10">
    <source>
        <dbReference type="SAM" id="Phobius"/>
    </source>
</evidence>
<protein>
    <recommendedName>
        <fullName evidence="2">histidine kinase</fullName>
        <ecNumber evidence="2">2.7.13.3</ecNumber>
    </recommendedName>
</protein>
<keyword evidence="6" id="KW-0418">Kinase</keyword>
<proteinExistence type="predicted"/>
<dbReference type="InterPro" id="IPR011712">
    <property type="entry name" value="Sig_transdc_His_kin_sub3_dim/P"/>
</dbReference>
<comment type="catalytic activity">
    <reaction evidence="1">
        <text>ATP + protein L-histidine = ADP + protein N-phospho-L-histidine.</text>
        <dbReference type="EC" id="2.7.13.3"/>
    </reaction>
</comment>
<accession>A0ABQ6V806</accession>
<organism evidence="13 14">
    <name type="scientific">Microbacterium algeriense</name>
    <dbReference type="NCBI Taxonomy" id="2615184"/>
    <lineage>
        <taxon>Bacteria</taxon>
        <taxon>Bacillati</taxon>
        <taxon>Actinomycetota</taxon>
        <taxon>Actinomycetes</taxon>
        <taxon>Micrococcales</taxon>
        <taxon>Microbacteriaceae</taxon>
        <taxon>Microbacterium</taxon>
    </lineage>
</organism>
<keyword evidence="4" id="KW-0808">Transferase</keyword>
<evidence type="ECO:0000256" key="2">
    <source>
        <dbReference type="ARBA" id="ARBA00012438"/>
    </source>
</evidence>
<feature type="transmembrane region" description="Helical" evidence="10">
    <location>
        <begin position="170"/>
        <end position="193"/>
    </location>
</feature>
<dbReference type="Pfam" id="PF13796">
    <property type="entry name" value="Sensor"/>
    <property type="match status" value="1"/>
</dbReference>
<dbReference type="InterPro" id="IPR050482">
    <property type="entry name" value="Sensor_HK_TwoCompSys"/>
</dbReference>
<feature type="region of interest" description="Disordered" evidence="9">
    <location>
        <begin position="325"/>
        <end position="347"/>
    </location>
</feature>
<feature type="compositionally biased region" description="Low complexity" evidence="9">
    <location>
        <begin position="327"/>
        <end position="342"/>
    </location>
</feature>
<dbReference type="CDD" id="cd16917">
    <property type="entry name" value="HATPase_UhpB-NarQ-NarX-like"/>
    <property type="match status" value="1"/>
</dbReference>
<keyword evidence="10" id="KW-1133">Transmembrane helix</keyword>
<reference evidence="14" key="1">
    <citation type="submission" date="2019-09" db="EMBL/GenBank/DDBJ databases">
        <title>Whole genome sequencing of Microbacterium maritypicum.</title>
        <authorList>
            <person name="Lenchi N."/>
        </authorList>
    </citation>
    <scope>NUCLEOTIDE SEQUENCE [LARGE SCALE GENOMIC DNA]</scope>
    <source>
        <strain evidence="14">G1</strain>
    </source>
</reference>
<evidence type="ECO:0000256" key="7">
    <source>
        <dbReference type="ARBA" id="ARBA00022840"/>
    </source>
</evidence>
<dbReference type="InterPro" id="IPR036890">
    <property type="entry name" value="HATPase_C_sf"/>
</dbReference>
<dbReference type="PANTHER" id="PTHR24421:SF10">
    <property type="entry name" value="NITRATE_NITRITE SENSOR PROTEIN NARQ"/>
    <property type="match status" value="1"/>
</dbReference>
<feature type="transmembrane region" description="Helical" evidence="10">
    <location>
        <begin position="51"/>
        <end position="75"/>
    </location>
</feature>
<dbReference type="InterPro" id="IPR025828">
    <property type="entry name" value="Put_sensor_dom"/>
</dbReference>
<feature type="domain" description="Putative sensor" evidence="12">
    <location>
        <begin position="32"/>
        <end position="197"/>
    </location>
</feature>
<keyword evidence="10" id="KW-0472">Membrane</keyword>
<keyword evidence="14" id="KW-1185">Reference proteome</keyword>
<dbReference type="Pfam" id="PF07730">
    <property type="entry name" value="HisKA_3"/>
    <property type="match status" value="1"/>
</dbReference>
<keyword evidence="7" id="KW-0067">ATP-binding</keyword>
<evidence type="ECO:0000259" key="11">
    <source>
        <dbReference type="Pfam" id="PF07730"/>
    </source>
</evidence>
<name>A0ABQ6V806_9MICO</name>
<dbReference type="EC" id="2.7.13.3" evidence="2"/>
<dbReference type="PANTHER" id="PTHR24421">
    <property type="entry name" value="NITRATE/NITRITE SENSOR PROTEIN NARX-RELATED"/>
    <property type="match status" value="1"/>
</dbReference>
<evidence type="ECO:0000256" key="8">
    <source>
        <dbReference type="ARBA" id="ARBA00023012"/>
    </source>
</evidence>
<dbReference type="SUPFAM" id="SSF55874">
    <property type="entry name" value="ATPase domain of HSP90 chaperone/DNA topoisomerase II/histidine kinase"/>
    <property type="match status" value="1"/>
</dbReference>
<keyword evidence="3" id="KW-0597">Phosphoprotein</keyword>
<comment type="caution">
    <text evidence="13">The sequence shown here is derived from an EMBL/GenBank/DDBJ whole genome shotgun (WGS) entry which is preliminary data.</text>
</comment>
<keyword evidence="10" id="KW-0812">Transmembrane</keyword>
<evidence type="ECO:0000256" key="6">
    <source>
        <dbReference type="ARBA" id="ARBA00022777"/>
    </source>
</evidence>
<dbReference type="RefSeq" id="WP_151458378.1">
    <property type="nucleotide sequence ID" value="NZ_WAAO01000001.1"/>
</dbReference>
<evidence type="ECO:0000313" key="14">
    <source>
        <dbReference type="Proteomes" id="UP000478836"/>
    </source>
</evidence>
<feature type="transmembrane region" description="Helical" evidence="10">
    <location>
        <begin position="120"/>
        <end position="150"/>
    </location>
</feature>
<evidence type="ECO:0000256" key="5">
    <source>
        <dbReference type="ARBA" id="ARBA00022741"/>
    </source>
</evidence>
<evidence type="ECO:0000256" key="4">
    <source>
        <dbReference type="ARBA" id="ARBA00022679"/>
    </source>
</evidence>
<evidence type="ECO:0000256" key="3">
    <source>
        <dbReference type="ARBA" id="ARBA00022553"/>
    </source>
</evidence>
<keyword evidence="8" id="KW-0902">Two-component regulatory system</keyword>
<feature type="domain" description="Signal transduction histidine kinase subgroup 3 dimerisation and phosphoacceptor" evidence="11">
    <location>
        <begin position="231"/>
        <end position="296"/>
    </location>
</feature>
<dbReference type="EMBL" id="WAAO01000001">
    <property type="protein sequence ID" value="KAB1866484.1"/>
    <property type="molecule type" value="Genomic_DNA"/>
</dbReference>
<evidence type="ECO:0000313" key="13">
    <source>
        <dbReference type="EMBL" id="KAB1866484.1"/>
    </source>
</evidence>
<feature type="region of interest" description="Disordered" evidence="9">
    <location>
        <begin position="421"/>
        <end position="440"/>
    </location>
</feature>
<evidence type="ECO:0000256" key="1">
    <source>
        <dbReference type="ARBA" id="ARBA00000085"/>
    </source>
</evidence>
<sequence>MTTQTATPAPVTAVKPPLRIFLTILHLAGVGILGGAIFGMLGGLLGTGLGLLFVAGIGLVLLVGLVYALYGLGWFEIARVGALYRTPIAPLRPQPRDRPGFGGWLRSLGRQAIDGRMWRAVANFAISALLGFIVLRLFWGLVWSIFISFAPLTDADAVIGPFGGGGIAVAWAPLVGILGIAACLAGMLGLALLHRTLSLAIVIRSKETELTERVRTSTAQREGAVRAADVERTRIERDLHDGVQPRLVSVGMTLGLAQQKIDNDPDAAKELINEAHTSTKAAITELRQLARGIHASVLDDRGLDAALSALAGRSHIPVHLDVRMDPSTGSGTHASTGSGAHAPTRPGREAEAAVYFSIAESLTNAAKHSRASEVRVTVRLREGNILWARVEDNGIGGAQVQPGGGLDGIANRILAAGGTFRLDSPQGGPTSLEVNVPCAS</sequence>
<dbReference type="Proteomes" id="UP000478836">
    <property type="component" value="Unassembled WGS sequence"/>
</dbReference>
<evidence type="ECO:0000256" key="9">
    <source>
        <dbReference type="SAM" id="MobiDB-lite"/>
    </source>
</evidence>
<keyword evidence="5" id="KW-0547">Nucleotide-binding</keyword>
<feature type="transmembrane region" description="Helical" evidence="10">
    <location>
        <begin position="20"/>
        <end position="45"/>
    </location>
</feature>
<gene>
    <name evidence="13" type="ORF">F6A08_01265</name>
</gene>
<dbReference type="GeneID" id="77475053"/>
<evidence type="ECO:0000259" key="12">
    <source>
        <dbReference type="Pfam" id="PF13796"/>
    </source>
</evidence>